<evidence type="ECO:0000313" key="2">
    <source>
        <dbReference type="Proteomes" id="UP001501251"/>
    </source>
</evidence>
<organism evidence="1 2">
    <name type="scientific">Streptosporangium oxazolinicum</name>
    <dbReference type="NCBI Taxonomy" id="909287"/>
    <lineage>
        <taxon>Bacteria</taxon>
        <taxon>Bacillati</taxon>
        <taxon>Actinomycetota</taxon>
        <taxon>Actinomycetes</taxon>
        <taxon>Streptosporangiales</taxon>
        <taxon>Streptosporangiaceae</taxon>
        <taxon>Streptosporangium</taxon>
    </lineage>
</organism>
<reference evidence="2" key="1">
    <citation type="journal article" date="2019" name="Int. J. Syst. Evol. Microbiol.">
        <title>The Global Catalogue of Microorganisms (GCM) 10K type strain sequencing project: providing services to taxonomists for standard genome sequencing and annotation.</title>
        <authorList>
            <consortium name="The Broad Institute Genomics Platform"/>
            <consortium name="The Broad Institute Genome Sequencing Center for Infectious Disease"/>
            <person name="Wu L."/>
            <person name="Ma J."/>
        </authorList>
    </citation>
    <scope>NUCLEOTIDE SEQUENCE [LARGE SCALE GENOMIC DNA]</scope>
    <source>
        <strain evidence="2">JCM 17388</strain>
    </source>
</reference>
<dbReference type="InterPro" id="IPR055602">
    <property type="entry name" value="DUF7178"/>
</dbReference>
<evidence type="ECO:0000313" key="1">
    <source>
        <dbReference type="EMBL" id="GAA4187070.1"/>
    </source>
</evidence>
<proteinExistence type="predicted"/>
<protein>
    <submittedName>
        <fullName evidence="1">Uncharacterized protein</fullName>
    </submittedName>
</protein>
<sequence>MTIPIKANAETRERYVNNIIRVWDSATCDQRARGQNWYPTAHQLAEMMSDGHVARGAGVIAALSANKRWGENIKLANRAFDSGKASGHFGDALRKAERIMSGELPEQVLPMDIKTGHFYRCILDPTDPDAICIDRHAHDIAVGERYGQGSRGLGARGRYALMAHVYREAAQRLGELPQVVQAVTWVVWTEQGKGA</sequence>
<dbReference type="Pfam" id="PF23802">
    <property type="entry name" value="DUF7178"/>
    <property type="match status" value="1"/>
</dbReference>
<dbReference type="RefSeq" id="WP_344917380.1">
    <property type="nucleotide sequence ID" value="NZ_BAABAQ010000003.1"/>
</dbReference>
<dbReference type="Proteomes" id="UP001501251">
    <property type="component" value="Unassembled WGS sequence"/>
</dbReference>
<dbReference type="EMBL" id="BAABAQ010000003">
    <property type="protein sequence ID" value="GAA4187070.1"/>
    <property type="molecule type" value="Genomic_DNA"/>
</dbReference>
<comment type="caution">
    <text evidence="1">The sequence shown here is derived from an EMBL/GenBank/DDBJ whole genome shotgun (WGS) entry which is preliminary data.</text>
</comment>
<accession>A0ABP8APQ2</accession>
<name>A0ABP8APQ2_9ACTN</name>
<gene>
    <name evidence="1" type="ORF">GCM10022252_19990</name>
</gene>
<keyword evidence="2" id="KW-1185">Reference proteome</keyword>